<sequence>MCYSETPKSDLRKAMTMNIDRKLNEYARTLIDGNLLATLSDGDAVAQELKYHKKCLLSSLYYRESAHLSILDGQKNCGSLENEVYPLVFSELVTFIVESKSKATDPIVFCLADLVKMFKQRL</sequence>
<evidence type="ECO:0000313" key="2">
    <source>
        <dbReference type="Proteomes" id="UP000828390"/>
    </source>
</evidence>
<dbReference type="PANTHER" id="PTHR47018:SF1">
    <property type="entry name" value="TESMIN_TSO1-LIKE CXC DOMAIN-CONTAINING PROTEIN"/>
    <property type="match status" value="1"/>
</dbReference>
<protein>
    <submittedName>
        <fullName evidence="1">Uncharacterized protein</fullName>
    </submittedName>
</protein>
<proteinExistence type="predicted"/>
<dbReference type="Proteomes" id="UP000828390">
    <property type="component" value="Unassembled WGS sequence"/>
</dbReference>
<organism evidence="1 2">
    <name type="scientific">Dreissena polymorpha</name>
    <name type="common">Zebra mussel</name>
    <name type="synonym">Mytilus polymorpha</name>
    <dbReference type="NCBI Taxonomy" id="45954"/>
    <lineage>
        <taxon>Eukaryota</taxon>
        <taxon>Metazoa</taxon>
        <taxon>Spiralia</taxon>
        <taxon>Lophotrochozoa</taxon>
        <taxon>Mollusca</taxon>
        <taxon>Bivalvia</taxon>
        <taxon>Autobranchia</taxon>
        <taxon>Heteroconchia</taxon>
        <taxon>Euheterodonta</taxon>
        <taxon>Imparidentia</taxon>
        <taxon>Neoheterodontei</taxon>
        <taxon>Myida</taxon>
        <taxon>Dreissenoidea</taxon>
        <taxon>Dreissenidae</taxon>
        <taxon>Dreissena</taxon>
    </lineage>
</organism>
<dbReference type="EMBL" id="JAIWYP010000009">
    <property type="protein sequence ID" value="KAH3772565.1"/>
    <property type="molecule type" value="Genomic_DNA"/>
</dbReference>
<accession>A0A9D4IFY5</accession>
<keyword evidence="2" id="KW-1185">Reference proteome</keyword>
<name>A0A9D4IFY5_DREPO</name>
<dbReference type="PANTHER" id="PTHR47018">
    <property type="entry name" value="CXC DOMAIN-CONTAINING PROTEIN-RELATED"/>
    <property type="match status" value="1"/>
</dbReference>
<reference evidence="1" key="2">
    <citation type="submission" date="2020-11" db="EMBL/GenBank/DDBJ databases">
        <authorList>
            <person name="McCartney M.A."/>
            <person name="Auch B."/>
            <person name="Kono T."/>
            <person name="Mallez S."/>
            <person name="Becker A."/>
            <person name="Gohl D.M."/>
            <person name="Silverstein K.A.T."/>
            <person name="Koren S."/>
            <person name="Bechman K.B."/>
            <person name="Herman A."/>
            <person name="Abrahante J.E."/>
            <person name="Garbe J."/>
        </authorList>
    </citation>
    <scope>NUCLEOTIDE SEQUENCE</scope>
    <source>
        <strain evidence="1">Duluth1</strain>
        <tissue evidence="1">Whole animal</tissue>
    </source>
</reference>
<evidence type="ECO:0000313" key="1">
    <source>
        <dbReference type="EMBL" id="KAH3772565.1"/>
    </source>
</evidence>
<reference evidence="1" key="1">
    <citation type="journal article" date="2019" name="bioRxiv">
        <title>The Genome of the Zebra Mussel, Dreissena polymorpha: A Resource for Invasive Species Research.</title>
        <authorList>
            <person name="McCartney M.A."/>
            <person name="Auch B."/>
            <person name="Kono T."/>
            <person name="Mallez S."/>
            <person name="Zhang Y."/>
            <person name="Obille A."/>
            <person name="Becker A."/>
            <person name="Abrahante J.E."/>
            <person name="Garbe J."/>
            <person name="Badalamenti J.P."/>
            <person name="Herman A."/>
            <person name="Mangelson H."/>
            <person name="Liachko I."/>
            <person name="Sullivan S."/>
            <person name="Sone E.D."/>
            <person name="Koren S."/>
            <person name="Silverstein K.A.T."/>
            <person name="Beckman K.B."/>
            <person name="Gohl D.M."/>
        </authorList>
    </citation>
    <scope>NUCLEOTIDE SEQUENCE</scope>
    <source>
        <strain evidence="1">Duluth1</strain>
        <tissue evidence="1">Whole animal</tissue>
    </source>
</reference>
<gene>
    <name evidence="1" type="ORF">DPMN_173906</name>
</gene>
<comment type="caution">
    <text evidence="1">The sequence shown here is derived from an EMBL/GenBank/DDBJ whole genome shotgun (WGS) entry which is preliminary data.</text>
</comment>
<dbReference type="AlphaFoldDB" id="A0A9D4IFY5"/>